<dbReference type="InterPro" id="IPR042337">
    <property type="entry name" value="GSE1"/>
</dbReference>
<feature type="non-terminal residue" evidence="3">
    <location>
        <position position="1"/>
    </location>
</feature>
<dbReference type="Pfam" id="PF12540">
    <property type="entry name" value="DUF3736"/>
    <property type="match status" value="1"/>
</dbReference>
<feature type="compositionally biased region" description="Polar residues" evidence="1">
    <location>
        <begin position="166"/>
        <end position="189"/>
    </location>
</feature>
<feature type="region of interest" description="Disordered" evidence="1">
    <location>
        <begin position="70"/>
        <end position="102"/>
    </location>
</feature>
<feature type="compositionally biased region" description="Low complexity" evidence="1">
    <location>
        <begin position="424"/>
        <end position="434"/>
    </location>
</feature>
<sequence>VNTKVTAQGGLGKYRLVPSNPSRAGVNLGPTLADCTQHDLNILLPHFRPRWGVETCLGQGSKPPALNMLSPASGKMTPKTATVPPLSQASPSNGLTSGGSNSALNATRTSSFAAALRKLAYQAKDPQEEAAVLAAAAKHNGSPINSTSPRSTTPKRAPPPLVYSGHNANLSSPPVVTIAPTQSLNLSNDGRQRPHSSHSKDEDRASVKDSVSLSQTPTRLVHPQSTAATSREESLTRGFHPYRPEDDLQRAAAAAAAVLPPPFGLDPAYAYHPAFLQPHPYSHPALRFEDPLLLERYRLMQAAPFMPFPPAGLVPHPGVHPLLSGARYPADLLHQYPYISPGAQGLDHRSPQVSADRSKSEDDRVRKSGSISHGTPRDADGSRSNLPSLGGSHNKNHISSNSTHNSYHHKYDNHLFPKQDRVPSESSHSSYNHSTTLGEVEQSKGQPPPPLVSPHRSSSKGSGESAIFRPFEKDGPANSASAAMSLSCSNKTQDVLSVPPLHVSGAGEEKCNGGSSTKSGKDNGGLYSQHTSAVRVFGSTPEAKIINSNYINHRVERFDFKSLARECTAGTGESGKSVSDLSGGSLAAHPPPLAPVPEPVAPVVSRLDLKERRLLEARASDNYNSESEDEADSDEEEDQKRERLTVVDSALPLELEVTPGKLGLMDALGLSTLQRKKDLQCRLFRKRRRLMRERSVSPVEMEDGESGDIDLQTSTLGTPTIDPASLTLEPDYQEKCGFLLTLGIIPLSPERRKDVLVALGLAHGGDNSRSDELDRSNNSLGQTIEPLRITLGQLQERHLAAARQQQQKNHIHPKLGADGSRPVIFPESQSRQLSREFAEQFHESVLQSTRQKELSHKSAARSGEGHGGDAALRGGQDGTARLHLSNDHLHSSSTSRSGDGPRPVYPWPGIEGVLESYLRHREEERMEAQVLLDRCRQLHAEKSELHKVAESLNQRMRVLHQELAARDTERQHTQSAIDNLKKCLRIYR</sequence>
<feature type="compositionally biased region" description="Polar residues" evidence="1">
    <location>
        <begin position="382"/>
        <end position="405"/>
    </location>
</feature>
<comment type="caution">
    <text evidence="3">The sequence shown here is derived from an EMBL/GenBank/DDBJ whole genome shotgun (WGS) entry which is preliminary data.</text>
</comment>
<feature type="compositionally biased region" description="Basic and acidic residues" evidence="1">
    <location>
        <begin position="346"/>
        <end position="366"/>
    </location>
</feature>
<dbReference type="AlphaFoldDB" id="A0ABD0LF99"/>
<feature type="compositionally biased region" description="Basic and acidic residues" evidence="1">
    <location>
        <begin position="409"/>
        <end position="423"/>
    </location>
</feature>
<gene>
    <name evidence="3" type="ORF">BaRGS_00010686</name>
</gene>
<dbReference type="InterPro" id="IPR022207">
    <property type="entry name" value="GSE-like"/>
</dbReference>
<feature type="compositionally biased region" description="Polar residues" evidence="1">
    <location>
        <begin position="209"/>
        <end position="229"/>
    </location>
</feature>
<evidence type="ECO:0000313" key="4">
    <source>
        <dbReference type="Proteomes" id="UP001519460"/>
    </source>
</evidence>
<feature type="region of interest" description="Disordered" evidence="1">
    <location>
        <begin position="839"/>
        <end position="882"/>
    </location>
</feature>
<feature type="compositionally biased region" description="Basic and acidic residues" evidence="1">
    <location>
        <begin position="198"/>
        <end position="207"/>
    </location>
</feature>
<organism evidence="3 4">
    <name type="scientific">Batillaria attramentaria</name>
    <dbReference type="NCBI Taxonomy" id="370345"/>
    <lineage>
        <taxon>Eukaryota</taxon>
        <taxon>Metazoa</taxon>
        <taxon>Spiralia</taxon>
        <taxon>Lophotrochozoa</taxon>
        <taxon>Mollusca</taxon>
        <taxon>Gastropoda</taxon>
        <taxon>Caenogastropoda</taxon>
        <taxon>Sorbeoconcha</taxon>
        <taxon>Cerithioidea</taxon>
        <taxon>Batillariidae</taxon>
        <taxon>Batillaria</taxon>
    </lineage>
</organism>
<evidence type="ECO:0000256" key="1">
    <source>
        <dbReference type="SAM" id="MobiDB-lite"/>
    </source>
</evidence>
<feature type="region of interest" description="Disordered" evidence="1">
    <location>
        <begin position="800"/>
        <end position="824"/>
    </location>
</feature>
<feature type="region of interest" description="Disordered" evidence="1">
    <location>
        <begin position="499"/>
        <end position="524"/>
    </location>
</feature>
<accession>A0ABD0LF99</accession>
<keyword evidence="4" id="KW-1185">Reference proteome</keyword>
<reference evidence="3 4" key="1">
    <citation type="journal article" date="2023" name="Sci. Data">
        <title>Genome assembly of the Korean intertidal mud-creeper Batillaria attramentaria.</title>
        <authorList>
            <person name="Patra A.K."/>
            <person name="Ho P.T."/>
            <person name="Jun S."/>
            <person name="Lee S.J."/>
            <person name="Kim Y."/>
            <person name="Won Y.J."/>
        </authorList>
    </citation>
    <scope>NUCLEOTIDE SEQUENCE [LARGE SCALE GENOMIC DNA]</scope>
    <source>
        <strain evidence="3">Wonlab-2016</strain>
    </source>
</reference>
<feature type="compositionally biased region" description="Polar residues" evidence="1">
    <location>
        <begin position="142"/>
        <end position="154"/>
    </location>
</feature>
<protein>
    <recommendedName>
        <fullName evidence="2">Genetic suppressor element-like domain-containing protein</fullName>
    </recommendedName>
</protein>
<feature type="compositionally biased region" description="Acidic residues" evidence="1">
    <location>
        <begin position="626"/>
        <end position="637"/>
    </location>
</feature>
<evidence type="ECO:0000259" key="2">
    <source>
        <dbReference type="Pfam" id="PF12540"/>
    </source>
</evidence>
<feature type="region of interest" description="Disordered" evidence="1">
    <location>
        <begin position="695"/>
        <end position="716"/>
    </location>
</feature>
<feature type="region of interest" description="Disordered" evidence="1">
    <location>
        <begin position="617"/>
        <end position="644"/>
    </location>
</feature>
<proteinExistence type="predicted"/>
<feature type="region of interest" description="Disordered" evidence="1">
    <location>
        <begin position="138"/>
        <end position="241"/>
    </location>
</feature>
<name>A0ABD0LF99_9CAEN</name>
<dbReference type="Proteomes" id="UP001519460">
    <property type="component" value="Unassembled WGS sequence"/>
</dbReference>
<dbReference type="PANTHER" id="PTHR17608">
    <property type="entry name" value="GENETIC SUPPRESSOR ELEMENT 1"/>
    <property type="match status" value="1"/>
</dbReference>
<feature type="compositionally biased region" description="Polar residues" evidence="1">
    <location>
        <begin position="85"/>
        <end position="102"/>
    </location>
</feature>
<feature type="region of interest" description="Disordered" evidence="1">
    <location>
        <begin position="569"/>
        <end position="599"/>
    </location>
</feature>
<feature type="compositionally biased region" description="Pro residues" evidence="1">
    <location>
        <begin position="589"/>
        <end position="599"/>
    </location>
</feature>
<dbReference type="PANTHER" id="PTHR17608:SF4">
    <property type="entry name" value="GENETIC SUPPRESSOR ELEMENT 1"/>
    <property type="match status" value="1"/>
</dbReference>
<feature type="region of interest" description="Disordered" evidence="1">
    <location>
        <begin position="341"/>
        <end position="481"/>
    </location>
</feature>
<feature type="domain" description="Genetic suppressor element-like" evidence="2">
    <location>
        <begin position="603"/>
        <end position="743"/>
    </location>
</feature>
<dbReference type="EMBL" id="JACVVK020000053">
    <property type="protein sequence ID" value="KAK7498098.1"/>
    <property type="molecule type" value="Genomic_DNA"/>
</dbReference>
<evidence type="ECO:0000313" key="3">
    <source>
        <dbReference type="EMBL" id="KAK7498098.1"/>
    </source>
</evidence>